<evidence type="ECO:0000256" key="5">
    <source>
        <dbReference type="ARBA" id="ARBA00007417"/>
    </source>
</evidence>
<keyword evidence="14 16" id="KW-0378">Hydrolase</keyword>
<evidence type="ECO:0000313" key="16">
    <source>
        <dbReference type="EMBL" id="MBP0056502.1"/>
    </source>
</evidence>
<dbReference type="PIRSF" id="PIRSF006769">
    <property type="entry name" value="RibD"/>
    <property type="match status" value="1"/>
</dbReference>
<dbReference type="Gene3D" id="3.40.430.10">
    <property type="entry name" value="Dihydrofolate Reductase, subunit A"/>
    <property type="match status" value="1"/>
</dbReference>
<evidence type="ECO:0000256" key="1">
    <source>
        <dbReference type="ARBA" id="ARBA00002151"/>
    </source>
</evidence>
<dbReference type="EC" id="1.1.1.193" evidence="14"/>
<proteinExistence type="inferred from homology"/>
<dbReference type="InterPro" id="IPR002734">
    <property type="entry name" value="RibDG_C"/>
</dbReference>
<dbReference type="InterPro" id="IPR002125">
    <property type="entry name" value="CMP_dCMP_dom"/>
</dbReference>
<accession>A0ABS3ZGR6</accession>
<dbReference type="RefSeq" id="WP_209293151.1">
    <property type="nucleotide sequence ID" value="NZ_JAFIQO010000109.1"/>
</dbReference>
<evidence type="ECO:0000256" key="8">
    <source>
        <dbReference type="ARBA" id="ARBA00022833"/>
    </source>
</evidence>
<dbReference type="Proteomes" id="UP001315001">
    <property type="component" value="Unassembled WGS sequence"/>
</dbReference>
<dbReference type="PANTHER" id="PTHR38011:SF7">
    <property type="entry name" value="2,5-DIAMINO-6-RIBOSYLAMINO-4(3H)-PYRIMIDINONE 5'-PHOSPHATE REDUCTASE"/>
    <property type="match status" value="1"/>
</dbReference>
<evidence type="ECO:0000256" key="10">
    <source>
        <dbReference type="ARBA" id="ARBA00023002"/>
    </source>
</evidence>
<dbReference type="InterPro" id="IPR024072">
    <property type="entry name" value="DHFR-like_dom_sf"/>
</dbReference>
<keyword evidence="10 14" id="KW-0560">Oxidoreductase</keyword>
<keyword evidence="17" id="KW-1185">Reference proteome</keyword>
<feature type="domain" description="CMP/dCMP-type deaminase" evidence="15">
    <location>
        <begin position="1"/>
        <end position="125"/>
    </location>
</feature>
<comment type="pathway">
    <text evidence="3 14">Cofactor biosynthesis; riboflavin biosynthesis; 5-amino-6-(D-ribitylamino)uracil from GTP: step 3/4.</text>
</comment>
<dbReference type="PANTHER" id="PTHR38011">
    <property type="entry name" value="DIHYDROFOLATE REDUCTASE FAMILY PROTEIN (AFU_ORTHOLOGUE AFUA_8G06820)"/>
    <property type="match status" value="1"/>
</dbReference>
<protein>
    <recommendedName>
        <fullName evidence="14">Riboflavin biosynthesis protein RibD</fullName>
    </recommendedName>
    <domain>
        <recommendedName>
            <fullName evidence="14">Diaminohydroxyphosphoribosylaminopyrimidine deaminase</fullName>
            <shortName evidence="14">DRAP deaminase</shortName>
            <ecNumber evidence="14">3.5.4.26</ecNumber>
        </recommendedName>
        <alternativeName>
            <fullName evidence="14">Riboflavin-specific deaminase</fullName>
        </alternativeName>
    </domain>
    <domain>
        <recommendedName>
            <fullName evidence="14">5-amino-6-(5-phosphoribosylamino)uracil reductase</fullName>
            <ecNumber evidence="14">1.1.1.193</ecNumber>
        </recommendedName>
        <alternativeName>
            <fullName evidence="14">HTP reductase</fullName>
        </alternativeName>
    </domain>
</protein>
<dbReference type="GO" id="GO:0008835">
    <property type="term" value="F:diaminohydroxyphosphoribosylaminopyrimidine deaminase activity"/>
    <property type="evidence" value="ECO:0007669"/>
    <property type="project" value="UniProtKB-EC"/>
</dbReference>
<dbReference type="Pfam" id="PF01872">
    <property type="entry name" value="RibD_C"/>
    <property type="match status" value="1"/>
</dbReference>
<dbReference type="SUPFAM" id="SSF53927">
    <property type="entry name" value="Cytidine deaminase-like"/>
    <property type="match status" value="1"/>
</dbReference>
<keyword evidence="6 14" id="KW-0686">Riboflavin biosynthesis</keyword>
<evidence type="ECO:0000256" key="6">
    <source>
        <dbReference type="ARBA" id="ARBA00022619"/>
    </source>
</evidence>
<keyword evidence="11" id="KW-0511">Multifunctional enzyme</keyword>
<evidence type="ECO:0000256" key="11">
    <source>
        <dbReference type="ARBA" id="ARBA00023268"/>
    </source>
</evidence>
<evidence type="ECO:0000256" key="3">
    <source>
        <dbReference type="ARBA" id="ARBA00004910"/>
    </source>
</evidence>
<name>A0ABS3ZGR6_9FIRM</name>
<comment type="function">
    <text evidence="1 14">Converts 2,5-diamino-6-(ribosylamino)-4(3h)-pyrimidinone 5'-phosphate into 5-amino-6-(ribosylamino)-2,4(1h,3h)-pyrimidinedione 5'-phosphate.</text>
</comment>
<dbReference type="InterPro" id="IPR016193">
    <property type="entry name" value="Cytidine_deaminase-like"/>
</dbReference>
<keyword evidence="8 14" id="KW-0862">Zinc</keyword>
<evidence type="ECO:0000259" key="15">
    <source>
        <dbReference type="PROSITE" id="PS51747"/>
    </source>
</evidence>
<dbReference type="CDD" id="cd01284">
    <property type="entry name" value="Riboflavin_deaminase-reductase"/>
    <property type="match status" value="1"/>
</dbReference>
<comment type="similarity">
    <text evidence="5 14">In the C-terminal section; belongs to the HTP reductase family.</text>
</comment>
<keyword evidence="9 14" id="KW-0521">NADP</keyword>
<evidence type="ECO:0000256" key="2">
    <source>
        <dbReference type="ARBA" id="ARBA00004882"/>
    </source>
</evidence>
<evidence type="ECO:0000256" key="14">
    <source>
        <dbReference type="PIRNR" id="PIRNR006769"/>
    </source>
</evidence>
<evidence type="ECO:0000313" key="17">
    <source>
        <dbReference type="Proteomes" id="UP001315001"/>
    </source>
</evidence>
<dbReference type="Pfam" id="PF00383">
    <property type="entry name" value="dCMP_cyt_deam_1"/>
    <property type="match status" value="1"/>
</dbReference>
<comment type="catalytic activity">
    <reaction evidence="12 14">
        <text>5-amino-6-(5-phospho-D-ribitylamino)uracil + NADP(+) = 5-amino-6-(5-phospho-D-ribosylamino)uracil + NADPH + H(+)</text>
        <dbReference type="Rhea" id="RHEA:17845"/>
        <dbReference type="ChEBI" id="CHEBI:15378"/>
        <dbReference type="ChEBI" id="CHEBI:57783"/>
        <dbReference type="ChEBI" id="CHEBI:58349"/>
        <dbReference type="ChEBI" id="CHEBI:58421"/>
        <dbReference type="ChEBI" id="CHEBI:58453"/>
        <dbReference type="EC" id="1.1.1.193"/>
    </reaction>
</comment>
<reference evidence="16 17" key="1">
    <citation type="submission" date="2021-02" db="EMBL/GenBank/DDBJ databases">
        <title>Lactate utilizing bacteria of the human gut.</title>
        <authorList>
            <person name="Sheridan P.O."/>
        </authorList>
    </citation>
    <scope>NUCLEOTIDE SEQUENCE [LARGE SCALE GENOMIC DNA]</scope>
    <source>
        <strain evidence="16 17">HTF-83D</strain>
    </source>
</reference>
<dbReference type="EMBL" id="JAFIQO010000109">
    <property type="protein sequence ID" value="MBP0056502.1"/>
    <property type="molecule type" value="Genomic_DNA"/>
</dbReference>
<organism evidence="16 17">
    <name type="scientific">Anaerobutyricum soehngenii</name>
    <dbReference type="NCBI Taxonomy" id="105843"/>
    <lineage>
        <taxon>Bacteria</taxon>
        <taxon>Bacillati</taxon>
        <taxon>Bacillota</taxon>
        <taxon>Clostridia</taxon>
        <taxon>Lachnospirales</taxon>
        <taxon>Lachnospiraceae</taxon>
        <taxon>Anaerobutyricum</taxon>
    </lineage>
</organism>
<dbReference type="SUPFAM" id="SSF53597">
    <property type="entry name" value="Dihydrofolate reductase-like"/>
    <property type="match status" value="1"/>
</dbReference>
<dbReference type="GO" id="GO:0008703">
    <property type="term" value="F:5-amino-6-(5-phosphoribosylamino)uracil reductase activity"/>
    <property type="evidence" value="ECO:0007669"/>
    <property type="project" value="UniProtKB-EC"/>
</dbReference>
<dbReference type="NCBIfam" id="TIGR00326">
    <property type="entry name" value="eubact_ribD"/>
    <property type="match status" value="1"/>
</dbReference>
<comment type="similarity">
    <text evidence="4 14">In the N-terminal section; belongs to the cytidine and deoxycytidylate deaminase family.</text>
</comment>
<comment type="catalytic activity">
    <reaction evidence="13 14">
        <text>2,5-diamino-6-hydroxy-4-(5-phosphoribosylamino)-pyrimidine + H2O + H(+) = 5-amino-6-(5-phospho-D-ribosylamino)uracil + NH4(+)</text>
        <dbReference type="Rhea" id="RHEA:21868"/>
        <dbReference type="ChEBI" id="CHEBI:15377"/>
        <dbReference type="ChEBI" id="CHEBI:15378"/>
        <dbReference type="ChEBI" id="CHEBI:28938"/>
        <dbReference type="ChEBI" id="CHEBI:58453"/>
        <dbReference type="ChEBI" id="CHEBI:58614"/>
        <dbReference type="EC" id="3.5.4.26"/>
    </reaction>
</comment>
<comment type="pathway">
    <text evidence="2 14">Cofactor biosynthesis; riboflavin biosynthesis; 5-amino-6-(D-ribitylamino)uracil from GTP: step 2/4.</text>
</comment>
<evidence type="ECO:0000256" key="13">
    <source>
        <dbReference type="ARBA" id="ARBA00049886"/>
    </source>
</evidence>
<sequence>MPEEKYMRRAIELAKKGSGHVNPNPLVGAVIVRDGEIIGEGYHECYGQLHAERNAIANAKKRGNSLEGSTIYVTLEPCCHYGKTPPCTEAIIEEKIARVVVGSDDPNPLVSGKGFQMLREKGIEVIPHFLKEECDAMNHVFFHYIRTGTPYVAMKYAMTMDGKIACYTGDSKWVTGEESRAHVQTLRNHYKGIMAGIGTVLADDPMLNCRIEGGRDPIRIIADSHLRIPMDSQLVRTAGQQPLIVACLPDADEEKAAQLQEKGVEVLRIPGVTTADITEEQKEVISLPVLMKELGARKIDGILLEGGGQLNESALQAGIVDRIYCYIAPKIFGGAQAKTPVEGQGLTRAADAWQFNRIGMQEFGQDILLEYEKAQELQ</sequence>
<evidence type="ECO:0000256" key="9">
    <source>
        <dbReference type="ARBA" id="ARBA00022857"/>
    </source>
</evidence>
<keyword evidence="7 14" id="KW-0479">Metal-binding</keyword>
<dbReference type="PROSITE" id="PS00903">
    <property type="entry name" value="CYT_DCMP_DEAMINASES_1"/>
    <property type="match status" value="1"/>
</dbReference>
<dbReference type="PROSITE" id="PS51747">
    <property type="entry name" value="CYT_DCMP_DEAMINASES_2"/>
    <property type="match status" value="1"/>
</dbReference>
<gene>
    <name evidence="16" type="primary">ribD</name>
    <name evidence="16" type="ORF">JYQ75_03655</name>
</gene>
<dbReference type="Gene3D" id="3.40.140.10">
    <property type="entry name" value="Cytidine Deaminase, domain 2"/>
    <property type="match status" value="1"/>
</dbReference>
<evidence type="ECO:0000256" key="7">
    <source>
        <dbReference type="ARBA" id="ARBA00022723"/>
    </source>
</evidence>
<dbReference type="EC" id="3.5.4.26" evidence="14"/>
<comment type="caution">
    <text evidence="16">The sequence shown here is derived from an EMBL/GenBank/DDBJ whole genome shotgun (WGS) entry which is preliminary data.</text>
</comment>
<dbReference type="InterPro" id="IPR011549">
    <property type="entry name" value="RibD_C"/>
</dbReference>
<dbReference type="InterPro" id="IPR016192">
    <property type="entry name" value="APOBEC/CMP_deaminase_Zn-bd"/>
</dbReference>
<evidence type="ECO:0000256" key="4">
    <source>
        <dbReference type="ARBA" id="ARBA00005259"/>
    </source>
</evidence>
<evidence type="ECO:0000256" key="12">
    <source>
        <dbReference type="ARBA" id="ARBA00049861"/>
    </source>
</evidence>
<comment type="cofactor">
    <cofactor evidence="14">
        <name>Zn(2+)</name>
        <dbReference type="ChEBI" id="CHEBI:29105"/>
    </cofactor>
    <text evidence="14">Binds 1 zinc ion.</text>
</comment>
<dbReference type="InterPro" id="IPR050765">
    <property type="entry name" value="Riboflavin_Biosynth_HTPR"/>
</dbReference>
<dbReference type="NCBIfam" id="TIGR00227">
    <property type="entry name" value="ribD_Cterm"/>
    <property type="match status" value="1"/>
</dbReference>
<dbReference type="InterPro" id="IPR004794">
    <property type="entry name" value="Eubact_RibD"/>
</dbReference>